<feature type="transmembrane region" description="Helical" evidence="5">
    <location>
        <begin position="141"/>
        <end position="165"/>
    </location>
</feature>
<dbReference type="Pfam" id="PF01758">
    <property type="entry name" value="SBF"/>
    <property type="match status" value="1"/>
</dbReference>
<evidence type="ECO:0000313" key="6">
    <source>
        <dbReference type="EMBL" id="APT84728.1"/>
    </source>
</evidence>
<name>A0A1L7CFW9_9CORY</name>
<feature type="transmembrane region" description="Helical" evidence="5">
    <location>
        <begin position="20"/>
        <end position="42"/>
    </location>
</feature>
<dbReference type="InterPro" id="IPR002657">
    <property type="entry name" value="BilAc:Na_symport/Acr3"/>
</dbReference>
<keyword evidence="3 5" id="KW-1133">Transmembrane helix</keyword>
<dbReference type="AlphaFoldDB" id="A0A1L7CFW9"/>
<dbReference type="RefSeq" id="WP_075726110.1">
    <property type="nucleotide sequence ID" value="NZ_CP009245.1"/>
</dbReference>
<feature type="transmembrane region" description="Helical" evidence="5">
    <location>
        <begin position="177"/>
        <end position="198"/>
    </location>
</feature>
<dbReference type="InterPro" id="IPR038770">
    <property type="entry name" value="Na+/solute_symporter_sf"/>
</dbReference>
<dbReference type="EMBL" id="CP009245">
    <property type="protein sequence ID" value="APT84728.1"/>
    <property type="molecule type" value="Genomic_DNA"/>
</dbReference>
<keyword evidence="7" id="KW-1185">Reference proteome</keyword>
<sequence length="324" mass="34036">MSLLDTPSVHDARDETKEDMSAKLAVAVFPLVVIVGAIFAYLNPTPMLGFKPHLTNLLMVIMFCMGLTLTLPDISEVLRRPWPIFLGVAAQYIVMPASALMVSKMLGFGPELAIGLLLLGSVPGGTASNVIAYLAKGDVALSVAMTSVSTLLSPLLTPVIMLWLADAETQVNAGGMMISLVKTVLVPVVGGLLLRVIANRLVTALLPVLPWLSIIVIGIVLMTVVAVNSERLATVGLIVVVGVAIQNLVGFIIGYFAPKLLKQREAACRTTSIEVATQNSALASAMATQFFSAEAAIPGAVAAVYANVSGAVYAAIVRRRPMTD</sequence>
<protein>
    <recommendedName>
        <fullName evidence="8">Na+-dependent transporter</fullName>
    </recommendedName>
</protein>
<reference evidence="6 7" key="1">
    <citation type="submission" date="2014-08" db="EMBL/GenBank/DDBJ databases">
        <title>Complete genome sequence of Corynebacterium aquilae S-613T(T) (=DSM 44791(T)), isolated from the choana of a healthy golden eagle.</title>
        <authorList>
            <person name="Ruckert C."/>
            <person name="Albersmeier A."/>
            <person name="Winkler A."/>
            <person name="Kalinowski J."/>
        </authorList>
    </citation>
    <scope>NUCLEOTIDE SEQUENCE [LARGE SCALE GENOMIC DNA]</scope>
    <source>
        <strain evidence="6 7">S-613</strain>
    </source>
</reference>
<evidence type="ECO:0000256" key="2">
    <source>
        <dbReference type="ARBA" id="ARBA00022692"/>
    </source>
</evidence>
<dbReference type="STRING" id="1431546.CAQU_06210"/>
<keyword evidence="4 5" id="KW-0472">Membrane</keyword>
<dbReference type="PANTHER" id="PTHR10361:SF28">
    <property type="entry name" value="P3 PROTEIN-RELATED"/>
    <property type="match status" value="1"/>
</dbReference>
<dbReference type="GO" id="GO:0016020">
    <property type="term" value="C:membrane"/>
    <property type="evidence" value="ECO:0007669"/>
    <property type="project" value="UniProtKB-SubCell"/>
</dbReference>
<evidence type="ECO:0008006" key="8">
    <source>
        <dbReference type="Google" id="ProtNLM"/>
    </source>
</evidence>
<accession>A0A1L7CFW9</accession>
<dbReference type="KEGG" id="caqu:CAQU_06210"/>
<feature type="transmembrane region" description="Helical" evidence="5">
    <location>
        <begin position="295"/>
        <end position="316"/>
    </location>
</feature>
<feature type="transmembrane region" description="Helical" evidence="5">
    <location>
        <begin position="234"/>
        <end position="257"/>
    </location>
</feature>
<feature type="transmembrane region" description="Helical" evidence="5">
    <location>
        <begin position="204"/>
        <end position="227"/>
    </location>
</feature>
<evidence type="ECO:0000256" key="3">
    <source>
        <dbReference type="ARBA" id="ARBA00022989"/>
    </source>
</evidence>
<dbReference type="Gene3D" id="1.20.1530.20">
    <property type="match status" value="1"/>
</dbReference>
<keyword evidence="2 5" id="KW-0812">Transmembrane</keyword>
<evidence type="ECO:0000256" key="5">
    <source>
        <dbReference type="SAM" id="Phobius"/>
    </source>
</evidence>
<feature type="transmembrane region" description="Helical" evidence="5">
    <location>
        <begin position="84"/>
        <end position="102"/>
    </location>
</feature>
<comment type="subcellular location">
    <subcellularLocation>
        <location evidence="1">Membrane</location>
        <topology evidence="1">Multi-pass membrane protein</topology>
    </subcellularLocation>
</comment>
<dbReference type="PANTHER" id="PTHR10361">
    <property type="entry name" value="SODIUM-BILE ACID COTRANSPORTER"/>
    <property type="match status" value="1"/>
</dbReference>
<dbReference type="Proteomes" id="UP000185478">
    <property type="component" value="Chromosome"/>
</dbReference>
<gene>
    <name evidence="6" type="ORF">CAQU_06210</name>
</gene>
<dbReference type="OrthoDB" id="9806785at2"/>
<proteinExistence type="predicted"/>
<feature type="transmembrane region" description="Helical" evidence="5">
    <location>
        <begin position="114"/>
        <end position="135"/>
    </location>
</feature>
<evidence type="ECO:0000313" key="7">
    <source>
        <dbReference type="Proteomes" id="UP000185478"/>
    </source>
</evidence>
<organism evidence="6 7">
    <name type="scientific">Corynebacterium aquilae DSM 44791</name>
    <dbReference type="NCBI Taxonomy" id="1431546"/>
    <lineage>
        <taxon>Bacteria</taxon>
        <taxon>Bacillati</taxon>
        <taxon>Actinomycetota</taxon>
        <taxon>Actinomycetes</taxon>
        <taxon>Mycobacteriales</taxon>
        <taxon>Corynebacteriaceae</taxon>
        <taxon>Corynebacterium</taxon>
    </lineage>
</organism>
<evidence type="ECO:0000256" key="1">
    <source>
        <dbReference type="ARBA" id="ARBA00004141"/>
    </source>
</evidence>
<dbReference type="InterPro" id="IPR004710">
    <property type="entry name" value="Bilac:Na_transpt"/>
</dbReference>
<feature type="transmembrane region" description="Helical" evidence="5">
    <location>
        <begin position="54"/>
        <end position="72"/>
    </location>
</feature>
<evidence type="ECO:0000256" key="4">
    <source>
        <dbReference type="ARBA" id="ARBA00023136"/>
    </source>
</evidence>